<dbReference type="GO" id="GO:0016757">
    <property type="term" value="F:glycosyltransferase activity"/>
    <property type="evidence" value="ECO:0007669"/>
    <property type="project" value="UniProtKB-ARBA"/>
</dbReference>
<keyword evidence="3" id="KW-1185">Reference proteome</keyword>
<dbReference type="RefSeq" id="WP_183970315.1">
    <property type="nucleotide sequence ID" value="NZ_BAABBZ010000049.1"/>
</dbReference>
<dbReference type="Gene3D" id="3.40.50.2000">
    <property type="entry name" value="Glycogen Phosphorylase B"/>
    <property type="match status" value="2"/>
</dbReference>
<accession>A0A7W6DT21</accession>
<dbReference type="SUPFAM" id="SSF53756">
    <property type="entry name" value="UDP-Glycosyltransferase/glycogen phosphorylase"/>
    <property type="match status" value="1"/>
</dbReference>
<evidence type="ECO:0000259" key="1">
    <source>
        <dbReference type="Pfam" id="PF13579"/>
    </source>
</evidence>
<evidence type="ECO:0000313" key="2">
    <source>
        <dbReference type="EMBL" id="MBB3988462.1"/>
    </source>
</evidence>
<dbReference type="AlphaFoldDB" id="A0A7W6DT21"/>
<sequence>MKILHLCLSCFYIDDWSYQENELVRQHVKDGHDVLVIASTETYDAKAQMIYCSPCEYMGSDGARVIRLPYHRLLPHKIMRKLRVYEGVYEAIKAFAPDTILFHGAGAYEINTVARYARNHPEVPLYVDSHTDFSNSAQGFVAREVLHKLYYRQCLQAALPEIDKLLGVTPERCDFLHDVYGVPKDRIELFPMGGHPVHDPDYAARRNRTRAALSLSADTIAFAYTGKMRLRRKPIETLTAFIEHAPPDSVLLIGGILLDGHEKARLETLIASDPRIRFLGWQQPEQLTDLLCATDVYLNPGTHSSTNEQAVCCRCAFALNDAPVSRALLSDSGENGWFLNSKTSLADVFCATFNADIQQMKALSYNLACQNLDYAMLAKRVLFRPE</sequence>
<evidence type="ECO:0000313" key="3">
    <source>
        <dbReference type="Proteomes" id="UP000541426"/>
    </source>
</evidence>
<feature type="domain" description="Glycosyltransferase subfamily 4-like N-terminal" evidence="1">
    <location>
        <begin position="22"/>
        <end position="193"/>
    </location>
</feature>
<comment type="caution">
    <text evidence="2">The sequence shown here is derived from an EMBL/GenBank/DDBJ whole genome shotgun (WGS) entry which is preliminary data.</text>
</comment>
<dbReference type="InterPro" id="IPR028098">
    <property type="entry name" value="Glyco_trans_4-like_N"/>
</dbReference>
<dbReference type="PANTHER" id="PTHR45947:SF3">
    <property type="entry name" value="SULFOQUINOVOSYL TRANSFERASE SQD2"/>
    <property type="match status" value="1"/>
</dbReference>
<name>A0A7W6DT21_9RHOB</name>
<reference evidence="2 3" key="1">
    <citation type="submission" date="2020-08" db="EMBL/GenBank/DDBJ databases">
        <title>Genomic Encyclopedia of Type Strains, Phase IV (KMG-IV): sequencing the most valuable type-strain genomes for metagenomic binning, comparative biology and taxonomic classification.</title>
        <authorList>
            <person name="Goeker M."/>
        </authorList>
    </citation>
    <scope>NUCLEOTIDE SEQUENCE [LARGE SCALE GENOMIC DNA]</scope>
    <source>
        <strain evidence="2 3">DSM 102235</strain>
    </source>
</reference>
<gene>
    <name evidence="2" type="ORF">GGQ68_004819</name>
</gene>
<protein>
    <recommendedName>
        <fullName evidence="1">Glycosyltransferase subfamily 4-like N-terminal domain-containing protein</fullName>
    </recommendedName>
</protein>
<dbReference type="EMBL" id="JACIEJ010000024">
    <property type="protein sequence ID" value="MBB3988462.1"/>
    <property type="molecule type" value="Genomic_DNA"/>
</dbReference>
<dbReference type="InterPro" id="IPR050194">
    <property type="entry name" value="Glycosyltransferase_grp1"/>
</dbReference>
<dbReference type="Pfam" id="PF13579">
    <property type="entry name" value="Glyco_trans_4_4"/>
    <property type="match status" value="1"/>
</dbReference>
<proteinExistence type="predicted"/>
<dbReference type="PANTHER" id="PTHR45947">
    <property type="entry name" value="SULFOQUINOVOSYL TRANSFERASE SQD2"/>
    <property type="match status" value="1"/>
</dbReference>
<organism evidence="2 3">
    <name type="scientific">Sagittula marina</name>
    <dbReference type="NCBI Taxonomy" id="943940"/>
    <lineage>
        <taxon>Bacteria</taxon>
        <taxon>Pseudomonadati</taxon>
        <taxon>Pseudomonadota</taxon>
        <taxon>Alphaproteobacteria</taxon>
        <taxon>Rhodobacterales</taxon>
        <taxon>Roseobacteraceae</taxon>
        <taxon>Sagittula</taxon>
    </lineage>
</organism>
<dbReference type="Proteomes" id="UP000541426">
    <property type="component" value="Unassembled WGS sequence"/>
</dbReference>